<reference evidence="2 3" key="1">
    <citation type="submission" date="2017-06" db="EMBL/GenBank/DDBJ databases">
        <title>Comparative genomic analysis of Ambrosia Fusariam Clade fungi.</title>
        <authorList>
            <person name="Stajich J.E."/>
            <person name="Carrillo J."/>
            <person name="Kijimoto T."/>
            <person name="Eskalen A."/>
            <person name="O'Donnell K."/>
            <person name="Kasson M."/>
        </authorList>
    </citation>
    <scope>NUCLEOTIDE SEQUENCE [LARGE SCALE GENOMIC DNA]</scope>
    <source>
        <strain evidence="2 3">UCR1854</strain>
    </source>
</reference>
<name>A0A430KXF8_9HYPO</name>
<sequence>MAGYSDSDGLDLWPSGELSMWPEDDDDDDADDDDILNQAYATTYRRNFDAQEAFLSGPDIEALGRAISRLSNCTTLLLIDACIPWGAARLEREIGELDRDLGYDDAGSE</sequence>
<dbReference type="AlphaFoldDB" id="A0A430KXF8"/>
<keyword evidence="3" id="KW-1185">Reference proteome</keyword>
<organism evidence="2 3">
    <name type="scientific">Fusarium euwallaceae</name>
    <dbReference type="NCBI Taxonomy" id="1147111"/>
    <lineage>
        <taxon>Eukaryota</taxon>
        <taxon>Fungi</taxon>
        <taxon>Dikarya</taxon>
        <taxon>Ascomycota</taxon>
        <taxon>Pezizomycotina</taxon>
        <taxon>Sordariomycetes</taxon>
        <taxon>Hypocreomycetidae</taxon>
        <taxon>Hypocreales</taxon>
        <taxon>Nectriaceae</taxon>
        <taxon>Fusarium</taxon>
        <taxon>Fusarium solani species complex</taxon>
    </lineage>
</organism>
<proteinExistence type="predicted"/>
<feature type="region of interest" description="Disordered" evidence="1">
    <location>
        <begin position="1"/>
        <end position="31"/>
    </location>
</feature>
<gene>
    <name evidence="2" type="ORF">BHE90_017477</name>
</gene>
<feature type="compositionally biased region" description="Acidic residues" evidence="1">
    <location>
        <begin position="22"/>
        <end position="31"/>
    </location>
</feature>
<dbReference type="Proteomes" id="UP000287124">
    <property type="component" value="Unassembled WGS sequence"/>
</dbReference>
<evidence type="ECO:0000256" key="1">
    <source>
        <dbReference type="SAM" id="MobiDB-lite"/>
    </source>
</evidence>
<feature type="non-terminal residue" evidence="2">
    <location>
        <position position="109"/>
    </location>
</feature>
<accession>A0A430KXF8</accession>
<protein>
    <submittedName>
        <fullName evidence="2">Uncharacterized protein</fullName>
    </submittedName>
</protein>
<dbReference type="EMBL" id="MIKF01001107">
    <property type="protein sequence ID" value="RTE68146.1"/>
    <property type="molecule type" value="Genomic_DNA"/>
</dbReference>
<evidence type="ECO:0000313" key="2">
    <source>
        <dbReference type="EMBL" id="RTE68146.1"/>
    </source>
</evidence>
<comment type="caution">
    <text evidence="2">The sequence shown here is derived from an EMBL/GenBank/DDBJ whole genome shotgun (WGS) entry which is preliminary data.</text>
</comment>
<evidence type="ECO:0000313" key="3">
    <source>
        <dbReference type="Proteomes" id="UP000287124"/>
    </source>
</evidence>